<comment type="caution">
    <text evidence="2">The sequence shown here is derived from an EMBL/GenBank/DDBJ whole genome shotgun (WGS) entry which is preliminary data.</text>
</comment>
<dbReference type="Gene3D" id="1.10.510.10">
    <property type="entry name" value="Transferase(Phosphotransferase) domain 1"/>
    <property type="match status" value="1"/>
</dbReference>
<evidence type="ECO:0000313" key="3">
    <source>
        <dbReference type="Proteomes" id="UP000824120"/>
    </source>
</evidence>
<dbReference type="OrthoDB" id="248923at2759"/>
<dbReference type="InterPro" id="IPR000719">
    <property type="entry name" value="Prot_kinase_dom"/>
</dbReference>
<organism evidence="2 3">
    <name type="scientific">Solanum commersonii</name>
    <name type="common">Commerson's wild potato</name>
    <name type="synonym">Commerson's nightshade</name>
    <dbReference type="NCBI Taxonomy" id="4109"/>
    <lineage>
        <taxon>Eukaryota</taxon>
        <taxon>Viridiplantae</taxon>
        <taxon>Streptophyta</taxon>
        <taxon>Embryophyta</taxon>
        <taxon>Tracheophyta</taxon>
        <taxon>Spermatophyta</taxon>
        <taxon>Magnoliopsida</taxon>
        <taxon>eudicotyledons</taxon>
        <taxon>Gunneridae</taxon>
        <taxon>Pentapetalae</taxon>
        <taxon>asterids</taxon>
        <taxon>lamiids</taxon>
        <taxon>Solanales</taxon>
        <taxon>Solanaceae</taxon>
        <taxon>Solanoideae</taxon>
        <taxon>Solaneae</taxon>
        <taxon>Solanum</taxon>
    </lineage>
</organism>
<dbReference type="EMBL" id="JACXVP010000005">
    <property type="protein sequence ID" value="KAG5607091.1"/>
    <property type="molecule type" value="Genomic_DNA"/>
</dbReference>
<dbReference type="PANTHER" id="PTHR36264:SF7">
    <property type="entry name" value="TF-B3 DOMAIN-CONTAINING PROTEIN"/>
    <property type="match status" value="1"/>
</dbReference>
<dbReference type="PANTHER" id="PTHR36264">
    <property type="entry name" value="SET DOMAIN-CONTAINING PROTEIN"/>
    <property type="match status" value="1"/>
</dbReference>
<proteinExistence type="predicted"/>
<dbReference type="SUPFAM" id="SSF56112">
    <property type="entry name" value="Protein kinase-like (PK-like)"/>
    <property type="match status" value="1"/>
</dbReference>
<dbReference type="SMART" id="SM00220">
    <property type="entry name" value="S_TKc"/>
    <property type="match status" value="1"/>
</dbReference>
<gene>
    <name evidence="2" type="ORF">H5410_028583</name>
</gene>
<dbReference type="PROSITE" id="PS50011">
    <property type="entry name" value="PROTEIN_KINASE_DOM"/>
    <property type="match status" value="1"/>
</dbReference>
<accession>A0A9J5Z2C4</accession>
<dbReference type="AlphaFoldDB" id="A0A9J5Z2C4"/>
<dbReference type="GO" id="GO:0005524">
    <property type="term" value="F:ATP binding"/>
    <property type="evidence" value="ECO:0007669"/>
    <property type="project" value="InterPro"/>
</dbReference>
<name>A0A9J5Z2C4_SOLCO</name>
<evidence type="ECO:0000313" key="2">
    <source>
        <dbReference type="EMBL" id="KAG5607091.1"/>
    </source>
</evidence>
<keyword evidence="3" id="KW-1185">Reference proteome</keyword>
<dbReference type="GO" id="GO:0004672">
    <property type="term" value="F:protein kinase activity"/>
    <property type="evidence" value="ECO:0007669"/>
    <property type="project" value="InterPro"/>
</dbReference>
<feature type="domain" description="Protein kinase" evidence="1">
    <location>
        <begin position="529"/>
        <end position="859"/>
    </location>
</feature>
<protein>
    <recommendedName>
        <fullName evidence="1">Protein kinase domain-containing protein</fullName>
    </recommendedName>
</protein>
<dbReference type="InterPro" id="IPR011009">
    <property type="entry name" value="Kinase-like_dom_sf"/>
</dbReference>
<reference evidence="2 3" key="1">
    <citation type="submission" date="2020-09" db="EMBL/GenBank/DDBJ databases">
        <title>De no assembly of potato wild relative species, Solanum commersonii.</title>
        <authorList>
            <person name="Cho K."/>
        </authorList>
    </citation>
    <scope>NUCLEOTIDE SEQUENCE [LARGE SCALE GENOMIC DNA]</scope>
    <source>
        <strain evidence="2">LZ3.2</strain>
        <tissue evidence="2">Leaf</tissue>
    </source>
</reference>
<evidence type="ECO:0000259" key="1">
    <source>
        <dbReference type="PROSITE" id="PS50011"/>
    </source>
</evidence>
<sequence>MAYPIWRKKQISFNSEEEVIEVVEIGSPLKFDSNNPWKIKKEITPQVLHQENLVISHSETFNYILPYWNLDNAKQLVKGARKGVAMCDVINDTKYNEDAGFIFRKLNNQDDDYSLSVMGLFNIHLLGVGDEIGLYWDPRFQTFMFIILSKVCRKKIFSVNNDLIETGPAQTIHSNNMMHMTKKITSQDITFGELRISSLDMFDYILPYWNLELATSLVNGNAAHVALWDATEKKYGRTNRYEDGRFTFRKLSTDDYSLTCMTLINDRGLGVDDQIGLCWNPIISKFIFKLISKVCRKKAFSNTPGVMTQELIETTGPAIIFDLSNIRYLGKFITPQNIAQGTLEISHSETFEYILPYWKLDKAKSLVNGNVEHVVLFDVTEEKYCRTIGYEDVGFTFSKLDNLDYSLSCMGLINRRRLGVEGTSGNTLPLKISLKEHCISSFETSEYILPYWKLDKAKSLVNGNVKRVGVWDVTEEKYGRTNRYEDVSFTFRKLDSLDYSLINDQGLGVDDVIGLCWNAIISKFEFKLIRLGKVFIDQNTGTTYVLLEIIGKYVQLRRTHNYNLLDVIYKACYYTSDWIHNDSLLPSGYATVKFIQHGQEIRQSKLAGQSIPNSNIINFDKWLIQRFRQGFCVALPYMSEGSFRYILSTRFHNGLPEDCIAIALKQALLGLFDLHFSGLVHKSFSAGNIYVNFKQRPISNVEIKLGFAATIYDSELESPLYVSHGTELGLDSTVTILPKNPGGLPNLELCELYKWAAAPEVFYSKYEEELNQVPSPLYQDDDAHTVHSDIWLVGVASLELAYGNLRIINREELEGLIKKIKRSRGLPDKLEDVLEEINVEEGKEKGKMKKAVVYFNDKLKYVKGKRKFSKEFGSWCWIVFLTKNQRGHQLEIYCRDHFFGMLRT</sequence>
<dbReference type="Proteomes" id="UP000824120">
    <property type="component" value="Chromosome 5"/>
</dbReference>